<gene>
    <name evidence="2" type="ORF">MTR67_012328</name>
</gene>
<protein>
    <submittedName>
        <fullName evidence="2">Uncharacterized protein</fullName>
    </submittedName>
</protein>
<keyword evidence="3" id="KW-1185">Reference proteome</keyword>
<sequence>MVMRAKKNQTSLSFPVLITELCKRAQVPLIKKTDVEVTPTSSTNIWRIEVEYTRDEAERKRATSMDVSPVVDVEMLPIEAVLPTQTDEPLAMKEKYQGKDITGQKGAEKPKKIKVDNRQDPSANC</sequence>
<dbReference type="PANTHER" id="PTHR33180:SF31">
    <property type="entry name" value="POLYPROTEIN PROTEIN"/>
    <property type="match status" value="1"/>
</dbReference>
<name>A0AAF0Q9I5_SOLVR</name>
<dbReference type="PANTHER" id="PTHR33180">
    <property type="entry name" value="PHOTOSYSTEM II CP43 REACTION CENTER PROTEIN"/>
    <property type="match status" value="1"/>
</dbReference>
<reference evidence="2" key="1">
    <citation type="submission" date="2023-08" db="EMBL/GenBank/DDBJ databases">
        <title>A de novo genome assembly of Solanum verrucosum Schlechtendal, a Mexican diploid species geographically isolated from the other diploid A-genome species in potato relatives.</title>
        <authorList>
            <person name="Hosaka K."/>
        </authorList>
    </citation>
    <scope>NUCLEOTIDE SEQUENCE</scope>
    <source>
        <tissue evidence="2">Young leaves</tissue>
    </source>
</reference>
<feature type="region of interest" description="Disordered" evidence="1">
    <location>
        <begin position="89"/>
        <end position="125"/>
    </location>
</feature>
<dbReference type="AlphaFoldDB" id="A0AAF0Q9I5"/>
<evidence type="ECO:0000256" key="1">
    <source>
        <dbReference type="SAM" id="MobiDB-lite"/>
    </source>
</evidence>
<dbReference type="EMBL" id="CP133614">
    <property type="protein sequence ID" value="WMV18943.1"/>
    <property type="molecule type" value="Genomic_DNA"/>
</dbReference>
<organism evidence="2 3">
    <name type="scientific">Solanum verrucosum</name>
    <dbReference type="NCBI Taxonomy" id="315347"/>
    <lineage>
        <taxon>Eukaryota</taxon>
        <taxon>Viridiplantae</taxon>
        <taxon>Streptophyta</taxon>
        <taxon>Embryophyta</taxon>
        <taxon>Tracheophyta</taxon>
        <taxon>Spermatophyta</taxon>
        <taxon>Magnoliopsida</taxon>
        <taxon>eudicotyledons</taxon>
        <taxon>Gunneridae</taxon>
        <taxon>Pentapetalae</taxon>
        <taxon>asterids</taxon>
        <taxon>lamiids</taxon>
        <taxon>Solanales</taxon>
        <taxon>Solanaceae</taxon>
        <taxon>Solanoideae</taxon>
        <taxon>Solaneae</taxon>
        <taxon>Solanum</taxon>
    </lineage>
</organism>
<dbReference type="Proteomes" id="UP001234989">
    <property type="component" value="Chromosome 3"/>
</dbReference>
<proteinExistence type="predicted"/>
<evidence type="ECO:0000313" key="3">
    <source>
        <dbReference type="Proteomes" id="UP001234989"/>
    </source>
</evidence>
<accession>A0AAF0Q9I5</accession>
<feature type="compositionally biased region" description="Basic and acidic residues" evidence="1">
    <location>
        <begin position="106"/>
        <end position="119"/>
    </location>
</feature>
<evidence type="ECO:0000313" key="2">
    <source>
        <dbReference type="EMBL" id="WMV18943.1"/>
    </source>
</evidence>